<evidence type="ECO:0000313" key="2">
    <source>
        <dbReference type="Proteomes" id="UP000887013"/>
    </source>
</evidence>
<organism evidence="1 2">
    <name type="scientific">Nephila pilipes</name>
    <name type="common">Giant wood spider</name>
    <name type="synonym">Nephila maculata</name>
    <dbReference type="NCBI Taxonomy" id="299642"/>
    <lineage>
        <taxon>Eukaryota</taxon>
        <taxon>Metazoa</taxon>
        <taxon>Ecdysozoa</taxon>
        <taxon>Arthropoda</taxon>
        <taxon>Chelicerata</taxon>
        <taxon>Arachnida</taxon>
        <taxon>Araneae</taxon>
        <taxon>Araneomorphae</taxon>
        <taxon>Entelegynae</taxon>
        <taxon>Araneoidea</taxon>
        <taxon>Nephilidae</taxon>
        <taxon>Nephila</taxon>
    </lineage>
</organism>
<reference evidence="1" key="1">
    <citation type="submission" date="2020-08" db="EMBL/GenBank/DDBJ databases">
        <title>Multicomponent nature underlies the extraordinary mechanical properties of spider dragline silk.</title>
        <authorList>
            <person name="Kono N."/>
            <person name="Nakamura H."/>
            <person name="Mori M."/>
            <person name="Yoshida Y."/>
            <person name="Ohtoshi R."/>
            <person name="Malay A.D."/>
            <person name="Moran D.A.P."/>
            <person name="Tomita M."/>
            <person name="Numata K."/>
            <person name="Arakawa K."/>
        </authorList>
    </citation>
    <scope>NUCLEOTIDE SEQUENCE</scope>
</reference>
<proteinExistence type="predicted"/>
<comment type="caution">
    <text evidence="1">The sequence shown here is derived from an EMBL/GenBank/DDBJ whole genome shotgun (WGS) entry which is preliminary data.</text>
</comment>
<name>A0A8X6NDD9_NEPPI</name>
<evidence type="ECO:0000313" key="1">
    <source>
        <dbReference type="EMBL" id="GFT07378.1"/>
    </source>
</evidence>
<gene>
    <name evidence="1" type="ORF">NPIL_492961</name>
</gene>
<dbReference type="AlphaFoldDB" id="A0A8X6NDD9"/>
<accession>A0A8X6NDD9</accession>
<dbReference type="Proteomes" id="UP000887013">
    <property type="component" value="Unassembled WGS sequence"/>
</dbReference>
<dbReference type="EMBL" id="BMAW01103087">
    <property type="protein sequence ID" value="GFT07378.1"/>
    <property type="molecule type" value="Genomic_DNA"/>
</dbReference>
<sequence length="95" mass="10148">MLVLIFGVVGRQYNCSDLLICKISSELGGILLHLPADLVVAGARLSRSLDESPGADGGEGRFLKSLQGADEGMNRSLNNLLVARNNHFGPNYIAH</sequence>
<keyword evidence="2" id="KW-1185">Reference proteome</keyword>
<protein>
    <submittedName>
        <fullName evidence="1">Uncharacterized protein</fullName>
    </submittedName>
</protein>